<gene>
    <name evidence="2" type="ORF">R1sor_023906</name>
</gene>
<organism evidence="2 3">
    <name type="scientific">Riccia sorocarpa</name>
    <dbReference type="NCBI Taxonomy" id="122646"/>
    <lineage>
        <taxon>Eukaryota</taxon>
        <taxon>Viridiplantae</taxon>
        <taxon>Streptophyta</taxon>
        <taxon>Embryophyta</taxon>
        <taxon>Marchantiophyta</taxon>
        <taxon>Marchantiopsida</taxon>
        <taxon>Marchantiidae</taxon>
        <taxon>Marchantiales</taxon>
        <taxon>Ricciaceae</taxon>
        <taxon>Riccia</taxon>
    </lineage>
</organism>
<evidence type="ECO:0000256" key="1">
    <source>
        <dbReference type="SAM" id="MobiDB-lite"/>
    </source>
</evidence>
<reference evidence="2 3" key="1">
    <citation type="submission" date="2024-09" db="EMBL/GenBank/DDBJ databases">
        <title>Chromosome-scale assembly of Riccia sorocarpa.</title>
        <authorList>
            <person name="Paukszto L."/>
        </authorList>
    </citation>
    <scope>NUCLEOTIDE SEQUENCE [LARGE SCALE GENOMIC DNA]</scope>
    <source>
        <strain evidence="2">LP-2024</strain>
        <tissue evidence="2">Aerial parts of the thallus</tissue>
    </source>
</reference>
<keyword evidence="3" id="KW-1185">Reference proteome</keyword>
<accession>A0ABD3GS86</accession>
<dbReference type="EMBL" id="JBJQOH010000007">
    <property type="protein sequence ID" value="KAL3680950.1"/>
    <property type="molecule type" value="Genomic_DNA"/>
</dbReference>
<dbReference type="SUPFAM" id="SSF56219">
    <property type="entry name" value="DNase I-like"/>
    <property type="match status" value="1"/>
</dbReference>
<protein>
    <submittedName>
        <fullName evidence="2">Uncharacterized protein</fullName>
    </submittedName>
</protein>
<feature type="compositionally biased region" description="Polar residues" evidence="1">
    <location>
        <begin position="227"/>
        <end position="241"/>
    </location>
</feature>
<dbReference type="AlphaFoldDB" id="A0ABD3GS86"/>
<dbReference type="InterPro" id="IPR036691">
    <property type="entry name" value="Endo/exonu/phosph_ase_sf"/>
</dbReference>
<name>A0ABD3GS86_9MARC</name>
<feature type="region of interest" description="Disordered" evidence="1">
    <location>
        <begin position="299"/>
        <end position="330"/>
    </location>
</feature>
<proteinExistence type="predicted"/>
<evidence type="ECO:0000313" key="3">
    <source>
        <dbReference type="Proteomes" id="UP001633002"/>
    </source>
</evidence>
<dbReference type="Proteomes" id="UP001633002">
    <property type="component" value="Unassembled WGS sequence"/>
</dbReference>
<feature type="region of interest" description="Disordered" evidence="1">
    <location>
        <begin position="222"/>
        <end position="246"/>
    </location>
</feature>
<comment type="caution">
    <text evidence="2">The sequence shown here is derived from an EMBL/GenBank/DDBJ whole genome shotgun (WGS) entry which is preliminary data.</text>
</comment>
<sequence>MSDPDKSPQDSKLADQSLISQLKKLSVASEDAPKSSVYLKKKASVLKLCHQLEQVAVYTYCYEGTVSLEGFRGWTASHWLREKRLKGPGSGKSGGVYPLGPSGTLRVEVDDPHYTPEEVLTTVEILSVPTWAKELVPELFSVIAPVLKISPAAKKLTVQNPQASLLWDPSKDVPNVVTLDVEGEDPADDWCRLQFPVRFLDLKKDSGSSHYTLPREGAVKVPAPAEINSSNQSAPTSSPPTSGLERVVFSPPASVLECGLDYNVTEPPEGPQQDSQTPPANGPSLSLRAILARRRRNISVDFDSDSQPPQKKLNRLQSRAPLKAQGRKGRGTFGRVSQFKWTHSSRFASMLGLQVSGASSGMSLPLVNVYNPVDAGPLDQNWRKLLDSLPGGKYFFLGDWNVVEDPVDSSFKSNRLDKRETVNFFNWKLKFCLHDVRSLGATLLGPKYTRWQVRQGKFIWSTLD</sequence>
<evidence type="ECO:0000313" key="2">
    <source>
        <dbReference type="EMBL" id="KAL3680950.1"/>
    </source>
</evidence>
<feature type="region of interest" description="Disordered" evidence="1">
    <location>
        <begin position="261"/>
        <end position="284"/>
    </location>
</feature>